<keyword evidence="1" id="KW-1133">Transmembrane helix</keyword>
<dbReference type="VEuPathDB" id="FungiDB:RhiirA1_130053"/>
<comment type="caution">
    <text evidence="2">The sequence shown here is derived from an EMBL/GenBank/DDBJ whole genome shotgun (WGS) entry which is preliminary data.</text>
</comment>
<evidence type="ECO:0000313" key="3">
    <source>
        <dbReference type="Proteomes" id="UP000232688"/>
    </source>
</evidence>
<evidence type="ECO:0000313" key="2">
    <source>
        <dbReference type="EMBL" id="PKC75181.1"/>
    </source>
</evidence>
<reference evidence="2 3" key="2">
    <citation type="submission" date="2017-10" db="EMBL/GenBank/DDBJ databases">
        <title>Genome analyses suggest a sexual origin of heterokaryosis in a supposedly ancient asexual fungus.</title>
        <authorList>
            <person name="Corradi N."/>
            <person name="Sedzielewska K."/>
            <person name="Noel J."/>
            <person name="Charron P."/>
            <person name="Farinelli L."/>
            <person name="Marton T."/>
            <person name="Kruger M."/>
            <person name="Pelin A."/>
            <person name="Brachmann A."/>
            <person name="Corradi N."/>
        </authorList>
    </citation>
    <scope>NUCLEOTIDE SEQUENCE [LARGE SCALE GENOMIC DNA]</scope>
    <source>
        <strain evidence="2 3">A1</strain>
    </source>
</reference>
<reference evidence="2 3" key="1">
    <citation type="submission" date="2017-10" db="EMBL/GenBank/DDBJ databases">
        <title>Extensive intraspecific genome diversity in a model arbuscular mycorrhizal fungus.</title>
        <authorList>
            <person name="Chen E.C.H."/>
            <person name="Morin E."/>
            <person name="Baudet D."/>
            <person name="Noel J."/>
            <person name="Ndikumana S."/>
            <person name="Charron P."/>
            <person name="St-Onge C."/>
            <person name="Giorgi J."/>
            <person name="Grigoriev I.V."/>
            <person name="Roux C."/>
            <person name="Martin F.M."/>
            <person name="Corradi N."/>
        </authorList>
    </citation>
    <scope>NUCLEOTIDE SEQUENCE [LARGE SCALE GENOMIC DNA]</scope>
    <source>
        <strain evidence="2 3">A1</strain>
    </source>
</reference>
<organism evidence="2 3">
    <name type="scientific">Rhizophagus irregularis</name>
    <dbReference type="NCBI Taxonomy" id="588596"/>
    <lineage>
        <taxon>Eukaryota</taxon>
        <taxon>Fungi</taxon>
        <taxon>Fungi incertae sedis</taxon>
        <taxon>Mucoromycota</taxon>
        <taxon>Glomeromycotina</taxon>
        <taxon>Glomeromycetes</taxon>
        <taxon>Glomerales</taxon>
        <taxon>Glomeraceae</taxon>
        <taxon>Rhizophagus</taxon>
    </lineage>
</organism>
<accession>A0A2N0SI03</accession>
<name>A0A2N0SI03_9GLOM</name>
<gene>
    <name evidence="2" type="ORF">RhiirA1_130053</name>
</gene>
<dbReference type="Proteomes" id="UP000232688">
    <property type="component" value="Unassembled WGS sequence"/>
</dbReference>
<dbReference type="EMBL" id="LLXH01000029">
    <property type="protein sequence ID" value="PKC75181.1"/>
    <property type="molecule type" value="Genomic_DNA"/>
</dbReference>
<evidence type="ECO:0000256" key="1">
    <source>
        <dbReference type="SAM" id="Phobius"/>
    </source>
</evidence>
<dbReference type="AlphaFoldDB" id="A0A2N0SI03"/>
<feature type="transmembrane region" description="Helical" evidence="1">
    <location>
        <begin position="18"/>
        <end position="35"/>
    </location>
</feature>
<sequence>MDHIIFTEFLQKLWIKKFFTRLNYSTLIILLFLLYRDTVVTVRLTETNFAEAIWFVMRFRRGD</sequence>
<protein>
    <submittedName>
        <fullName evidence="2">Uncharacterized protein</fullName>
    </submittedName>
</protein>
<keyword evidence="1" id="KW-0472">Membrane</keyword>
<keyword evidence="1" id="KW-0812">Transmembrane</keyword>
<proteinExistence type="predicted"/>